<comment type="similarity">
    <text evidence="3">Belongs to the fructosamine kinase family.</text>
</comment>
<dbReference type="PANTHER" id="PTHR12149:SF8">
    <property type="entry name" value="PROTEIN-RIBULOSAMINE 3-KINASE"/>
    <property type="match status" value="1"/>
</dbReference>
<dbReference type="EMBL" id="NCKV01037518">
    <property type="protein sequence ID" value="RWS18582.1"/>
    <property type="molecule type" value="Genomic_DNA"/>
</dbReference>
<dbReference type="Proteomes" id="UP000288716">
    <property type="component" value="Unassembled WGS sequence"/>
</dbReference>
<dbReference type="Pfam" id="PF03881">
    <property type="entry name" value="Fructosamin_kin"/>
    <property type="match status" value="1"/>
</dbReference>
<dbReference type="PIRSF" id="PIRSF006221">
    <property type="entry name" value="Ketosamine-3-kinase"/>
    <property type="match status" value="1"/>
</dbReference>
<dbReference type="GO" id="GO:0102193">
    <property type="term" value="F:protein-ribulosamine 3-kinase activity"/>
    <property type="evidence" value="ECO:0007669"/>
    <property type="project" value="UniProtKB-EC"/>
</dbReference>
<evidence type="ECO:0000313" key="4">
    <source>
        <dbReference type="EMBL" id="RWS18582.1"/>
    </source>
</evidence>
<evidence type="ECO:0000313" key="5">
    <source>
        <dbReference type="Proteomes" id="UP000288716"/>
    </source>
</evidence>
<evidence type="ECO:0000256" key="1">
    <source>
        <dbReference type="ARBA" id="ARBA00011961"/>
    </source>
</evidence>
<protein>
    <recommendedName>
        <fullName evidence="1">protein-ribulosamine 3-kinase</fullName>
        <ecNumber evidence="1">2.7.1.172</ecNumber>
    </recommendedName>
</protein>
<reference evidence="4 5" key="1">
    <citation type="journal article" date="2018" name="Gigascience">
        <title>Genomes of trombidid mites reveal novel predicted allergens and laterally-transferred genes associated with secondary metabolism.</title>
        <authorList>
            <person name="Dong X."/>
            <person name="Chaisiri K."/>
            <person name="Xia D."/>
            <person name="Armstrong S.D."/>
            <person name="Fang Y."/>
            <person name="Donnelly M.J."/>
            <person name="Kadowaki T."/>
            <person name="McGarry J.W."/>
            <person name="Darby A.C."/>
            <person name="Makepeace B.L."/>
        </authorList>
    </citation>
    <scope>NUCLEOTIDE SEQUENCE [LARGE SCALE GENOMIC DNA]</scope>
    <source>
        <strain evidence="4">UoL-UT</strain>
    </source>
</reference>
<dbReference type="GO" id="GO:0016301">
    <property type="term" value="F:kinase activity"/>
    <property type="evidence" value="ECO:0007669"/>
    <property type="project" value="UniProtKB-UniRule"/>
</dbReference>
<comment type="caution">
    <text evidence="4">The sequence shown here is derived from an EMBL/GenBank/DDBJ whole genome shotgun (WGS) entry which is preliminary data.</text>
</comment>
<dbReference type="VEuPathDB" id="VectorBase:LDEU013458"/>
<dbReference type="InterPro" id="IPR011009">
    <property type="entry name" value="Kinase-like_dom_sf"/>
</dbReference>
<comment type="catalytic activity">
    <reaction evidence="2">
        <text>N(6)-D-ribulosyl-L-lysyl-[protein] + ATP = N(6)-(3-O-phospho-D-ribulosyl)-L-lysyl-[protein] + ADP + H(+)</text>
        <dbReference type="Rhea" id="RHEA:48432"/>
        <dbReference type="Rhea" id="RHEA-COMP:12103"/>
        <dbReference type="Rhea" id="RHEA-COMP:12104"/>
        <dbReference type="ChEBI" id="CHEBI:15378"/>
        <dbReference type="ChEBI" id="CHEBI:30616"/>
        <dbReference type="ChEBI" id="CHEBI:90418"/>
        <dbReference type="ChEBI" id="CHEBI:90420"/>
        <dbReference type="ChEBI" id="CHEBI:456216"/>
        <dbReference type="EC" id="2.7.1.172"/>
    </reaction>
    <physiologicalReaction direction="left-to-right" evidence="2">
        <dbReference type="Rhea" id="RHEA:48433"/>
    </physiologicalReaction>
</comment>
<dbReference type="FunFam" id="3.90.1200.10:FF:000003">
    <property type="entry name" value="fructosamine-3-kinase isoform X1"/>
    <property type="match status" value="1"/>
</dbReference>
<keyword evidence="3 4" id="KW-0418">Kinase</keyword>
<dbReference type="Gene3D" id="3.90.1200.10">
    <property type="match status" value="1"/>
</dbReference>
<evidence type="ECO:0000256" key="3">
    <source>
        <dbReference type="PIRNR" id="PIRNR006221"/>
    </source>
</evidence>
<dbReference type="AlphaFoldDB" id="A0A443RTF1"/>
<keyword evidence="3" id="KW-0808">Transferase</keyword>
<proteinExistence type="inferred from homology"/>
<accession>A0A443RTF1</accession>
<dbReference type="PANTHER" id="PTHR12149">
    <property type="entry name" value="FRUCTOSAMINE 3 KINASE-RELATED PROTEIN"/>
    <property type="match status" value="1"/>
</dbReference>
<organism evidence="4 5">
    <name type="scientific">Leptotrombidium deliense</name>
    <dbReference type="NCBI Taxonomy" id="299467"/>
    <lineage>
        <taxon>Eukaryota</taxon>
        <taxon>Metazoa</taxon>
        <taxon>Ecdysozoa</taxon>
        <taxon>Arthropoda</taxon>
        <taxon>Chelicerata</taxon>
        <taxon>Arachnida</taxon>
        <taxon>Acari</taxon>
        <taxon>Acariformes</taxon>
        <taxon>Trombidiformes</taxon>
        <taxon>Prostigmata</taxon>
        <taxon>Anystina</taxon>
        <taxon>Parasitengona</taxon>
        <taxon>Trombiculoidea</taxon>
        <taxon>Trombiculidae</taxon>
        <taxon>Leptotrombidium</taxon>
    </lineage>
</organism>
<name>A0A443RTF1_9ACAR</name>
<dbReference type="InterPro" id="IPR016477">
    <property type="entry name" value="Fructo-/Ketosamine-3-kinase"/>
</dbReference>
<keyword evidence="5" id="KW-1185">Reference proteome</keyword>
<evidence type="ECO:0000256" key="2">
    <source>
        <dbReference type="ARBA" id="ARBA00048655"/>
    </source>
</evidence>
<dbReference type="EC" id="2.7.1.172" evidence="1"/>
<dbReference type="OrthoDB" id="5772781at2759"/>
<dbReference type="SUPFAM" id="SSF56112">
    <property type="entry name" value="Protein kinase-like (PK-like)"/>
    <property type="match status" value="1"/>
</dbReference>
<gene>
    <name evidence="4" type="ORF">B4U80_03207</name>
</gene>
<sequence>MAATKTVRVPKAYFVISDHQSTKSAVLEYIANMKSLSKASQKLGESLANLHLHNINLGKRLSKHSNWVGKGRDENNEYISKFGFHCATSCGYIPMVNEWHNDWVAFYARFRLEDKINGVLENCGDRELRELWSKLQIIIPNFFKDCVDNQIVPSLLHGDLWNGNAGETGETDETPIIFDPSSFYGHSEYDLALARVFGGFRSRYFDTYHSVIKKAPLFDKRCELYELFHNLNHWQHFGNSYRSRSINIMKQLCKN</sequence>